<keyword evidence="1" id="KW-0175">Coiled coil</keyword>
<organism evidence="3 4">
    <name type="scientific">Blepharisma stoltei</name>
    <dbReference type="NCBI Taxonomy" id="1481888"/>
    <lineage>
        <taxon>Eukaryota</taxon>
        <taxon>Sar</taxon>
        <taxon>Alveolata</taxon>
        <taxon>Ciliophora</taxon>
        <taxon>Postciliodesmatophora</taxon>
        <taxon>Heterotrichea</taxon>
        <taxon>Heterotrichida</taxon>
        <taxon>Blepharismidae</taxon>
        <taxon>Blepharisma</taxon>
    </lineage>
</organism>
<keyword evidence="4" id="KW-1185">Reference proteome</keyword>
<accession>A0AAU9J2F1</accession>
<evidence type="ECO:0000256" key="1">
    <source>
        <dbReference type="SAM" id="Coils"/>
    </source>
</evidence>
<name>A0AAU9J2F1_9CILI</name>
<feature type="coiled-coil region" evidence="1">
    <location>
        <begin position="105"/>
        <end position="139"/>
    </location>
</feature>
<evidence type="ECO:0000313" key="3">
    <source>
        <dbReference type="EMBL" id="CAG9315911.1"/>
    </source>
</evidence>
<dbReference type="Proteomes" id="UP001162131">
    <property type="component" value="Unassembled WGS sequence"/>
</dbReference>
<sequence>MSYFPSRKQTPHSNSYHKRNQSYVAPSEEETKIYKTQDPTHPASLNSSLILEHQTSPLKKVWRLINHRRSKSVDKNQPPEKLFSESDGNIRVTMTATEKYYLNIINTQKLEIQKLNKELEVKGQEIEKLKRENQDLKLQKPHNKAGKISSDPAIYPRNPAFNQKIIRVKNSLFR</sequence>
<protein>
    <submittedName>
        <fullName evidence="3">Uncharacterized protein</fullName>
    </submittedName>
</protein>
<evidence type="ECO:0000256" key="2">
    <source>
        <dbReference type="SAM" id="MobiDB-lite"/>
    </source>
</evidence>
<dbReference type="AlphaFoldDB" id="A0AAU9J2F1"/>
<feature type="region of interest" description="Disordered" evidence="2">
    <location>
        <begin position="1"/>
        <end position="44"/>
    </location>
</feature>
<proteinExistence type="predicted"/>
<evidence type="ECO:0000313" key="4">
    <source>
        <dbReference type="Proteomes" id="UP001162131"/>
    </source>
</evidence>
<gene>
    <name evidence="3" type="ORF">BSTOLATCC_MIC14655</name>
</gene>
<comment type="caution">
    <text evidence="3">The sequence shown here is derived from an EMBL/GenBank/DDBJ whole genome shotgun (WGS) entry which is preliminary data.</text>
</comment>
<dbReference type="EMBL" id="CAJZBQ010000014">
    <property type="protein sequence ID" value="CAG9315911.1"/>
    <property type="molecule type" value="Genomic_DNA"/>
</dbReference>
<reference evidence="3" key="1">
    <citation type="submission" date="2021-09" db="EMBL/GenBank/DDBJ databases">
        <authorList>
            <consortium name="AG Swart"/>
            <person name="Singh M."/>
            <person name="Singh A."/>
            <person name="Seah K."/>
            <person name="Emmerich C."/>
        </authorList>
    </citation>
    <scope>NUCLEOTIDE SEQUENCE</scope>
    <source>
        <strain evidence="3">ATCC30299</strain>
    </source>
</reference>